<feature type="compositionally biased region" description="Polar residues" evidence="1">
    <location>
        <begin position="51"/>
        <end position="71"/>
    </location>
</feature>
<reference evidence="2" key="1">
    <citation type="submission" date="2014-01" db="EMBL/GenBank/DDBJ databases">
        <title>The genome of the white-rot fungus Pycnoporus cinnabarinus: a basidiomycete model with a versatile arsenal for lignocellulosic biomass breakdown.</title>
        <authorList>
            <person name="Levasseur A."/>
            <person name="Lomascolo A."/>
            <person name="Ruiz-Duenas F.J."/>
            <person name="Uzan E."/>
            <person name="Piumi F."/>
            <person name="Kues U."/>
            <person name="Ram A.F.J."/>
            <person name="Murat C."/>
            <person name="Haon M."/>
            <person name="Benoit I."/>
            <person name="Arfi Y."/>
            <person name="Chevret D."/>
            <person name="Drula E."/>
            <person name="Kwon M.J."/>
            <person name="Gouret P."/>
            <person name="Lesage-Meessen L."/>
            <person name="Lombard V."/>
            <person name="Mariette J."/>
            <person name="Noirot C."/>
            <person name="Park J."/>
            <person name="Patyshakuliyeva A."/>
            <person name="Wieneger R.A.B."/>
            <person name="Wosten H.A.B."/>
            <person name="Martin F."/>
            <person name="Coutinho P.M."/>
            <person name="de Vries R."/>
            <person name="Martinez A.T."/>
            <person name="Klopp C."/>
            <person name="Pontarotti P."/>
            <person name="Henrissat B."/>
            <person name="Record E."/>
        </authorList>
    </citation>
    <scope>NUCLEOTIDE SEQUENCE [LARGE SCALE GENOMIC DNA]</scope>
    <source>
        <strain evidence="2">BRFM137</strain>
    </source>
</reference>
<gene>
    <name evidence="2" type="ORF">BN946_scf184939.g74</name>
</gene>
<proteinExistence type="predicted"/>
<dbReference type="OrthoDB" id="5419315at2759"/>
<dbReference type="Proteomes" id="UP000029665">
    <property type="component" value="Unassembled WGS sequence"/>
</dbReference>
<feature type="non-terminal residue" evidence="2">
    <location>
        <position position="1"/>
    </location>
</feature>
<sequence length="783" mass="84802">MALQALPSPASGDSNSPSPDLHSDGQSTNASPLSSSQPLSRSQASDEAESNGHQSARGSPTRVMSDSTRANNAGKGGCHSPYTASLPFVQKCDEEREGNSCKTCLRLHIDCLGWGPKRPDWMRDKEKVAAYKADIKEKLSRMGLIRGQPRQPWHLSASQPPTPGVAGPGPQTSLRRSASARDSYHRREGGYMRGVPYHLPGLPGPVSGAGDHPHNMLSGTPSSRSSHLSPMISLLPSRPMSDTHPVYGYQAPNGGVTVSLSGDDTRYGFLPGVPMSAPSTPSIPQEEYISYYFKHVRELQFVFLGEALTNILYPIVQADHNGPVALSLCALAALHHARAKMARSPDIPAEDPDSEQAPSRQFYDRALYRLVHAPQTNGTGQYADSDAVAAIQLVSYSTLGGGTMDWTRPLEVACEWLAQTGIYNEENPKLMLFGMSPAGRFAAKATMVRGNLAPRRARLMVACFESHQYIDVLSSITLKQPPRFLSLYKRLFSGGAGFWANTASPRTSGQHAELRMDALTGCPDEALLAIAEISALAHWKASELQSGSLSVRELIRRGDIIEKELRERATGARPCSADGDDGNFPGGGAGGLDMGVAPAGLPMAMGLPQVQPGMSGASRSPRAPIDNTKHVIGEMFRESAVLYLHTVLSDSSPGASAYLPPSHHTMLTDVFRASSGVPEISTSVDQMMRLLNELTPSVYDRGLLLPLFLAGAMSNNQMMREVVKHRFFMQDATMGNVLLAQTVMEQVWIERDSIMRGMRPGRPATFGDWRDHLRMEWASLLLV</sequence>
<dbReference type="HOGENOM" id="CLU_013536_0_0_1"/>
<feature type="compositionally biased region" description="Polar residues" evidence="1">
    <location>
        <begin position="11"/>
        <end position="29"/>
    </location>
</feature>
<dbReference type="EMBL" id="CCBP010000107">
    <property type="protein sequence ID" value="CDO71850.1"/>
    <property type="molecule type" value="Genomic_DNA"/>
</dbReference>
<feature type="region of interest" description="Disordered" evidence="1">
    <location>
        <begin position="1"/>
        <end position="80"/>
    </location>
</feature>
<name>A0A060SBY2_PYCCI</name>
<dbReference type="InterPro" id="IPR021858">
    <property type="entry name" value="Fun_TF"/>
</dbReference>
<dbReference type="Pfam" id="PF11951">
    <property type="entry name" value="Fungal_trans_2"/>
    <property type="match status" value="1"/>
</dbReference>
<evidence type="ECO:0000313" key="3">
    <source>
        <dbReference type="Proteomes" id="UP000029665"/>
    </source>
</evidence>
<dbReference type="STRING" id="5643.A0A060SBY2"/>
<evidence type="ECO:0000256" key="1">
    <source>
        <dbReference type="SAM" id="MobiDB-lite"/>
    </source>
</evidence>
<feature type="compositionally biased region" description="Low complexity" evidence="1">
    <location>
        <begin position="30"/>
        <end position="45"/>
    </location>
</feature>
<comment type="caution">
    <text evidence="2">The sequence shown here is derived from an EMBL/GenBank/DDBJ whole genome shotgun (WGS) entry which is preliminary data.</text>
</comment>
<feature type="region of interest" description="Disordered" evidence="1">
    <location>
        <begin position="151"/>
        <end position="177"/>
    </location>
</feature>
<dbReference type="OMA" id="LNGCWTC"/>
<evidence type="ECO:0008006" key="4">
    <source>
        <dbReference type="Google" id="ProtNLM"/>
    </source>
</evidence>
<dbReference type="AlphaFoldDB" id="A0A060SBY2"/>
<organism evidence="2 3">
    <name type="scientific">Pycnoporus cinnabarinus</name>
    <name type="common">Cinnabar-red polypore</name>
    <name type="synonym">Trametes cinnabarina</name>
    <dbReference type="NCBI Taxonomy" id="5643"/>
    <lineage>
        <taxon>Eukaryota</taxon>
        <taxon>Fungi</taxon>
        <taxon>Dikarya</taxon>
        <taxon>Basidiomycota</taxon>
        <taxon>Agaricomycotina</taxon>
        <taxon>Agaricomycetes</taxon>
        <taxon>Polyporales</taxon>
        <taxon>Polyporaceae</taxon>
        <taxon>Trametes</taxon>
    </lineage>
</organism>
<evidence type="ECO:0000313" key="2">
    <source>
        <dbReference type="EMBL" id="CDO71850.1"/>
    </source>
</evidence>
<keyword evidence="3" id="KW-1185">Reference proteome</keyword>
<accession>A0A060SBY2</accession>
<protein>
    <recommendedName>
        <fullName evidence="4">Zn(2)-C6 fungal-type domain-containing protein</fullName>
    </recommendedName>
</protein>